<dbReference type="InterPro" id="IPR044852">
    <property type="entry name" value="WBP2-like"/>
</dbReference>
<evidence type="ECO:0000256" key="1">
    <source>
        <dbReference type="SAM" id="MobiDB-lite"/>
    </source>
</evidence>
<evidence type="ECO:0008006" key="4">
    <source>
        <dbReference type="Google" id="ProtNLM"/>
    </source>
</evidence>
<feature type="region of interest" description="Disordered" evidence="1">
    <location>
        <begin position="221"/>
        <end position="284"/>
    </location>
</feature>
<dbReference type="SUPFAM" id="SSF50729">
    <property type="entry name" value="PH domain-like"/>
    <property type="match status" value="1"/>
</dbReference>
<accession>A0A4U0WG60</accession>
<proteinExistence type="predicted"/>
<name>A0A4U0WG60_9PEZI</name>
<dbReference type="OrthoDB" id="1259151at2759"/>
<dbReference type="AlphaFoldDB" id="A0A4U0WG60"/>
<dbReference type="GO" id="GO:0005634">
    <property type="term" value="C:nucleus"/>
    <property type="evidence" value="ECO:0007669"/>
    <property type="project" value="TreeGrafter"/>
</dbReference>
<organism evidence="2 3">
    <name type="scientific">Friedmanniomyces simplex</name>
    <dbReference type="NCBI Taxonomy" id="329884"/>
    <lineage>
        <taxon>Eukaryota</taxon>
        <taxon>Fungi</taxon>
        <taxon>Dikarya</taxon>
        <taxon>Ascomycota</taxon>
        <taxon>Pezizomycotina</taxon>
        <taxon>Dothideomycetes</taxon>
        <taxon>Dothideomycetidae</taxon>
        <taxon>Mycosphaerellales</taxon>
        <taxon>Teratosphaeriaceae</taxon>
        <taxon>Friedmanniomyces</taxon>
    </lineage>
</organism>
<dbReference type="GO" id="GO:0003713">
    <property type="term" value="F:transcription coactivator activity"/>
    <property type="evidence" value="ECO:0007669"/>
    <property type="project" value="InterPro"/>
</dbReference>
<dbReference type="PANTHER" id="PTHR31606:SF1">
    <property type="entry name" value="WW DOMAIN BINDING PROTEIN 2, ISOFORM E"/>
    <property type="match status" value="1"/>
</dbReference>
<dbReference type="EMBL" id="NAJQ01001156">
    <property type="protein sequence ID" value="TKA61874.1"/>
    <property type="molecule type" value="Genomic_DNA"/>
</dbReference>
<feature type="compositionally biased region" description="Basic and acidic residues" evidence="1">
    <location>
        <begin position="274"/>
        <end position="284"/>
    </location>
</feature>
<dbReference type="PANTHER" id="PTHR31606">
    <property type="entry name" value="WW DOMAIN BINDING PROTEIN 2, ISOFORM E"/>
    <property type="match status" value="1"/>
</dbReference>
<dbReference type="CDD" id="cd13214">
    <property type="entry name" value="PH-GRAM_WBP2"/>
    <property type="match status" value="1"/>
</dbReference>
<dbReference type="Proteomes" id="UP000309340">
    <property type="component" value="Unassembled WGS sequence"/>
</dbReference>
<keyword evidence="3" id="KW-1185">Reference proteome</keyword>
<protein>
    <recommendedName>
        <fullName evidence="4">GRAM domain-containing protein</fullName>
    </recommendedName>
</protein>
<reference evidence="2 3" key="1">
    <citation type="submission" date="2017-03" db="EMBL/GenBank/DDBJ databases">
        <title>Genomes of endolithic fungi from Antarctica.</title>
        <authorList>
            <person name="Coleine C."/>
            <person name="Masonjones S."/>
            <person name="Stajich J.E."/>
        </authorList>
    </citation>
    <scope>NUCLEOTIDE SEQUENCE [LARGE SCALE GENOMIC DNA]</scope>
    <source>
        <strain evidence="2 3">CCFEE 5184</strain>
    </source>
</reference>
<dbReference type="GO" id="GO:0031490">
    <property type="term" value="F:chromatin DNA binding"/>
    <property type="evidence" value="ECO:0007669"/>
    <property type="project" value="TreeGrafter"/>
</dbReference>
<sequence>MSTTTVTLTMSKTKRIRSHLSSWVMLSPSTNPPFTPLPGEQTLFASPPRIGFSLSTPAHYPGKQQQPFSLAHSSGILYLTNRRIIYLPDKGTEKIQSFAAPILNFHDSHVTAPFFGPNVWMALLQPVPGGGIPVPGTGVVEIKLTFKEGGAFDFHTHFERVKERLQQAVEVSGMSGGGDASRTAMSGLNVGTVDLEDLPAYQEESDGPLLSPVMAPPLAMPRVTPVRRSEVQRDSGVGVEDDRPLPKPTDNAFPPPEEPPPGYEEAQMQGLQEEVERRVSEGRS</sequence>
<evidence type="ECO:0000313" key="3">
    <source>
        <dbReference type="Proteomes" id="UP000309340"/>
    </source>
</evidence>
<gene>
    <name evidence="2" type="ORF">B0A55_10457</name>
</gene>
<comment type="caution">
    <text evidence="2">The sequence shown here is derived from an EMBL/GenBank/DDBJ whole genome shotgun (WGS) entry which is preliminary data.</text>
</comment>
<evidence type="ECO:0000313" key="2">
    <source>
        <dbReference type="EMBL" id="TKA61874.1"/>
    </source>
</evidence>
<feature type="compositionally biased region" description="Pro residues" evidence="1">
    <location>
        <begin position="253"/>
        <end position="262"/>
    </location>
</feature>
<dbReference type="STRING" id="329884.A0A4U0WG60"/>